<dbReference type="GeneID" id="63690604"/>
<proteinExistence type="predicted"/>
<dbReference type="Proteomes" id="UP000030653">
    <property type="component" value="Unassembled WGS sequence"/>
</dbReference>
<dbReference type="Gene3D" id="3.40.50.720">
    <property type="entry name" value="NAD(P)-binding Rossmann-like Domain"/>
    <property type="match status" value="1"/>
</dbReference>
<dbReference type="PANTHER" id="PTHR43157">
    <property type="entry name" value="PHOSPHATIDYLINOSITOL-GLYCAN BIOSYNTHESIS CLASS F PROTEIN-RELATED"/>
    <property type="match status" value="1"/>
</dbReference>
<dbReference type="RefSeq" id="XP_040624253.1">
    <property type="nucleotide sequence ID" value="XM_040775542.1"/>
</dbReference>
<evidence type="ECO:0000313" key="2">
    <source>
        <dbReference type="EMBL" id="EJT97355.1"/>
    </source>
</evidence>
<dbReference type="HOGENOM" id="CLU_010194_44_4_1"/>
<dbReference type="STRING" id="1858805.M5FNF5"/>
<dbReference type="GO" id="GO:0016491">
    <property type="term" value="F:oxidoreductase activity"/>
    <property type="evidence" value="ECO:0007669"/>
    <property type="project" value="UniProtKB-KW"/>
</dbReference>
<dbReference type="OrthoDB" id="542013at2759"/>
<organism evidence="2 3">
    <name type="scientific">Dacryopinax primogenitus (strain DJM 731)</name>
    <name type="common">Brown rot fungus</name>
    <dbReference type="NCBI Taxonomy" id="1858805"/>
    <lineage>
        <taxon>Eukaryota</taxon>
        <taxon>Fungi</taxon>
        <taxon>Dikarya</taxon>
        <taxon>Basidiomycota</taxon>
        <taxon>Agaricomycotina</taxon>
        <taxon>Dacrymycetes</taxon>
        <taxon>Dacrymycetales</taxon>
        <taxon>Dacrymycetaceae</taxon>
        <taxon>Dacryopinax</taxon>
    </lineage>
</organism>
<dbReference type="SUPFAM" id="SSF51735">
    <property type="entry name" value="NAD(P)-binding Rossmann-fold domains"/>
    <property type="match status" value="1"/>
</dbReference>
<keyword evidence="1" id="KW-0560">Oxidoreductase</keyword>
<dbReference type="InterPro" id="IPR002347">
    <property type="entry name" value="SDR_fam"/>
</dbReference>
<keyword evidence="3" id="KW-1185">Reference proteome</keyword>
<sequence>MSIPPLSPKTTLQGRSLLITGANVGLGFESARLALRLGSSPVYITARTVEKGNVTRDELLADPEVKNKNTNAIVKVYALEMSKWDDVTSFAKKFVDDRQTAGEGLDIAILNAGLVSAVFQLAPTGNETTIQVNHLSTALLTLLLLPLLERSTTPEHTARLTIISSTSHLHTGLKHCPPDNIDFLASLNDKKTFSGRERYGLSKLLIILFLRELSQKVSNDKVVINTVCPGMIKTQLVRSIPWWFVPAMWIWQATSANPIERGAGCYIDAVANVGKESHGQWYQKMKQTPYADVVTGPEGKDIQKRIWDETLRQLEKVSPGVGGNI</sequence>
<dbReference type="Pfam" id="PF00106">
    <property type="entry name" value="adh_short"/>
    <property type="match status" value="2"/>
</dbReference>
<reference evidence="2 3" key="1">
    <citation type="journal article" date="2012" name="Science">
        <title>The Paleozoic origin of enzymatic lignin decomposition reconstructed from 31 fungal genomes.</title>
        <authorList>
            <person name="Floudas D."/>
            <person name="Binder M."/>
            <person name="Riley R."/>
            <person name="Barry K."/>
            <person name="Blanchette R.A."/>
            <person name="Henrissat B."/>
            <person name="Martinez A.T."/>
            <person name="Otillar R."/>
            <person name="Spatafora J.W."/>
            <person name="Yadav J.S."/>
            <person name="Aerts A."/>
            <person name="Benoit I."/>
            <person name="Boyd A."/>
            <person name="Carlson A."/>
            <person name="Copeland A."/>
            <person name="Coutinho P.M."/>
            <person name="de Vries R.P."/>
            <person name="Ferreira P."/>
            <person name="Findley K."/>
            <person name="Foster B."/>
            <person name="Gaskell J."/>
            <person name="Glotzer D."/>
            <person name="Gorecki P."/>
            <person name="Heitman J."/>
            <person name="Hesse C."/>
            <person name="Hori C."/>
            <person name="Igarashi K."/>
            <person name="Jurgens J.A."/>
            <person name="Kallen N."/>
            <person name="Kersten P."/>
            <person name="Kohler A."/>
            <person name="Kuees U."/>
            <person name="Kumar T.K.A."/>
            <person name="Kuo A."/>
            <person name="LaButti K."/>
            <person name="Larrondo L.F."/>
            <person name="Lindquist E."/>
            <person name="Ling A."/>
            <person name="Lombard V."/>
            <person name="Lucas S."/>
            <person name="Lundell T."/>
            <person name="Martin R."/>
            <person name="McLaughlin D.J."/>
            <person name="Morgenstern I."/>
            <person name="Morin E."/>
            <person name="Murat C."/>
            <person name="Nagy L.G."/>
            <person name="Nolan M."/>
            <person name="Ohm R.A."/>
            <person name="Patyshakuliyeva A."/>
            <person name="Rokas A."/>
            <person name="Ruiz-Duenas F.J."/>
            <person name="Sabat G."/>
            <person name="Salamov A."/>
            <person name="Samejima M."/>
            <person name="Schmutz J."/>
            <person name="Slot J.C."/>
            <person name="St John F."/>
            <person name="Stenlid J."/>
            <person name="Sun H."/>
            <person name="Sun S."/>
            <person name="Syed K."/>
            <person name="Tsang A."/>
            <person name="Wiebenga A."/>
            <person name="Young D."/>
            <person name="Pisabarro A."/>
            <person name="Eastwood D.C."/>
            <person name="Martin F."/>
            <person name="Cullen D."/>
            <person name="Grigoriev I.V."/>
            <person name="Hibbett D.S."/>
        </authorList>
    </citation>
    <scope>NUCLEOTIDE SEQUENCE [LARGE SCALE GENOMIC DNA]</scope>
    <source>
        <strain evidence="2 3">DJM-731 SS1</strain>
    </source>
</reference>
<accession>M5FNF5</accession>
<dbReference type="AlphaFoldDB" id="M5FNF5"/>
<protein>
    <submittedName>
        <fullName evidence="2">NADP-binding protein</fullName>
    </submittedName>
</protein>
<evidence type="ECO:0000256" key="1">
    <source>
        <dbReference type="ARBA" id="ARBA00023002"/>
    </source>
</evidence>
<dbReference type="PRINTS" id="PR00081">
    <property type="entry name" value="GDHRDH"/>
</dbReference>
<dbReference type="OMA" id="HCAIDES"/>
<evidence type="ECO:0000313" key="3">
    <source>
        <dbReference type="Proteomes" id="UP000030653"/>
    </source>
</evidence>
<gene>
    <name evidence="2" type="ORF">DACRYDRAFT_59179</name>
</gene>
<name>M5FNF5_DACPD</name>
<dbReference type="InterPro" id="IPR036291">
    <property type="entry name" value="NAD(P)-bd_dom_sf"/>
</dbReference>
<dbReference type="PANTHER" id="PTHR43157:SF31">
    <property type="entry name" value="PHOSPHATIDYLINOSITOL-GLYCAN BIOSYNTHESIS CLASS F PROTEIN"/>
    <property type="match status" value="1"/>
</dbReference>
<dbReference type="EMBL" id="JH795877">
    <property type="protein sequence ID" value="EJT97355.1"/>
    <property type="molecule type" value="Genomic_DNA"/>
</dbReference>